<dbReference type="GeneTree" id="ENSGT00940000160885"/>
<evidence type="ECO:0000256" key="2">
    <source>
        <dbReference type="ARBA" id="ARBA00001946"/>
    </source>
</evidence>
<keyword evidence="6" id="KW-0723">Serine/threonine-protein kinase</keyword>
<reference evidence="21" key="4">
    <citation type="submission" date="2025-09" db="UniProtKB">
        <authorList>
            <consortium name="Ensembl"/>
        </authorList>
    </citation>
    <scope>IDENTIFICATION</scope>
</reference>
<evidence type="ECO:0000256" key="9">
    <source>
        <dbReference type="ARBA" id="ARBA00022723"/>
    </source>
</evidence>
<feature type="signal peptide" evidence="19">
    <location>
        <begin position="1"/>
        <end position="17"/>
    </location>
</feature>
<evidence type="ECO:0000256" key="10">
    <source>
        <dbReference type="ARBA" id="ARBA00022729"/>
    </source>
</evidence>
<keyword evidence="13 18" id="KW-0067">ATP-binding</keyword>
<comment type="subcellular location">
    <subcellularLocation>
        <location evidence="3">Membrane</location>
        <topology evidence="3">Single-pass type I membrane protein</topology>
    </subcellularLocation>
</comment>
<sequence>VEIFICILSFVIGCILSQVSAPALTNGRRCVYLRNSKHMNKGQINGTVEYCARTQCCAGFYRLIDNQPVAEILGCDVVERDCPNSTCSASRNFHNYTTCACSSDFCNGNVTWNPERENSKPQRPSSSLGMDHSFCLVKNWLNLTFISTHLLEFKRCPEESLPEECQTSLCSCNQSYCSEIDFNNIELQQIVGQGHYSLVWHGKYRETVVAVKVFPEGSIREFTSEREVYGLPHLAHSGITHFLGAGRKLDSREWVIILELAPWGSLSSFLTKNTSDWTSTLKLAESLSGALAFLHSDFIRHGLHKPAVAHRDLSSSNVLMKVDGTCALCDFGCSTILRSCSSPQSWQRHADNLKGNIQRGTLCYMAPEFLDGCVNLSSGGCLIQGDVYALGLLLWELCMRCSDLFKGCPVPEHKLPYEEELGTNPCLQQLISHVFEKRERPSIPKHLQQGSVLHDILLDCWDHDSEARLTAQCAKDRLATLRLCHSV</sequence>
<evidence type="ECO:0000256" key="7">
    <source>
        <dbReference type="ARBA" id="ARBA00022679"/>
    </source>
</evidence>
<reference evidence="22" key="1">
    <citation type="journal article" date="2014" name="PLoS ONE">
        <title>The genome and linkage map of the northern pike (Esox lucius): conserved synteny revealed between the salmonid sister group and the Neoteleostei.</title>
        <authorList>
            <person name="Rondeau E.B."/>
            <person name="Minkley D.R."/>
            <person name="Leong J.S."/>
            <person name="Messmer A.M."/>
            <person name="Jantzen J.R."/>
            <person name="von Schalburg K.R."/>
            <person name="Lemon C."/>
            <person name="Bird N.H."/>
            <person name="Koop B.F."/>
        </authorList>
    </citation>
    <scope>NUCLEOTIDE SEQUENCE</scope>
</reference>
<keyword evidence="7" id="KW-0808">Transferase</keyword>
<dbReference type="Gene3D" id="1.10.510.10">
    <property type="entry name" value="Transferase(Phosphotransferase) domain 1"/>
    <property type="match status" value="1"/>
</dbReference>
<evidence type="ECO:0000256" key="13">
    <source>
        <dbReference type="ARBA" id="ARBA00022840"/>
    </source>
</evidence>
<name>A0A6Q2Y6E2_ESOLU</name>
<evidence type="ECO:0000256" key="11">
    <source>
        <dbReference type="ARBA" id="ARBA00022741"/>
    </source>
</evidence>
<comment type="cofactor">
    <cofactor evidence="1">
        <name>Mn(2+)</name>
        <dbReference type="ChEBI" id="CHEBI:29035"/>
    </cofactor>
</comment>
<gene>
    <name evidence="21" type="primary">AMHR2</name>
</gene>
<keyword evidence="14" id="KW-0460">Magnesium</keyword>
<dbReference type="GO" id="GO:0043235">
    <property type="term" value="C:receptor complex"/>
    <property type="evidence" value="ECO:0007669"/>
    <property type="project" value="TreeGrafter"/>
</dbReference>
<evidence type="ECO:0000256" key="18">
    <source>
        <dbReference type="PROSITE-ProRule" id="PRU10141"/>
    </source>
</evidence>
<dbReference type="SUPFAM" id="SSF56112">
    <property type="entry name" value="Protein kinase-like (PK-like)"/>
    <property type="match status" value="1"/>
</dbReference>
<dbReference type="EC" id="2.7.11.30" evidence="5"/>
<reference evidence="21" key="2">
    <citation type="submission" date="2020-02" db="EMBL/GenBank/DDBJ databases">
        <title>Esox lucius (northern pike) genome, fEsoLuc1, primary haplotype.</title>
        <authorList>
            <person name="Myers G."/>
            <person name="Karagic N."/>
            <person name="Meyer A."/>
            <person name="Pippel M."/>
            <person name="Reichard M."/>
            <person name="Winkler S."/>
            <person name="Tracey A."/>
            <person name="Sims Y."/>
            <person name="Howe K."/>
            <person name="Rhie A."/>
            <person name="Formenti G."/>
            <person name="Durbin R."/>
            <person name="Fedrigo O."/>
            <person name="Jarvis E.D."/>
        </authorList>
    </citation>
    <scope>NUCLEOTIDE SEQUENCE [LARGE SCALE GENOMIC DNA]</scope>
</reference>
<dbReference type="GO" id="GO:0005886">
    <property type="term" value="C:plasma membrane"/>
    <property type="evidence" value="ECO:0007669"/>
    <property type="project" value="TreeGrafter"/>
</dbReference>
<keyword evidence="12" id="KW-0418">Kinase</keyword>
<dbReference type="InterPro" id="IPR045860">
    <property type="entry name" value="Snake_toxin-like_sf"/>
</dbReference>
<dbReference type="Ensembl" id="ENSELUT00000078405.2">
    <property type="protein sequence ID" value="ENSELUP00000061098.1"/>
    <property type="gene ID" value="ENSELUG00000010715.3"/>
</dbReference>
<keyword evidence="11 18" id="KW-0547">Nucleotide-binding</keyword>
<dbReference type="CDD" id="cd23616">
    <property type="entry name" value="TFP_LU_ECD_AMHR2"/>
    <property type="match status" value="1"/>
</dbReference>
<evidence type="ECO:0000256" key="6">
    <source>
        <dbReference type="ARBA" id="ARBA00022527"/>
    </source>
</evidence>
<evidence type="ECO:0000256" key="16">
    <source>
        <dbReference type="ARBA" id="ARBA00023136"/>
    </source>
</evidence>
<accession>A0A6Q2Y6E2</accession>
<dbReference type="PANTHER" id="PTHR23255">
    <property type="entry name" value="TRANSFORMING GROWTH FACTOR-BETA RECEPTOR TYPE I AND II"/>
    <property type="match status" value="1"/>
</dbReference>
<dbReference type="InterPro" id="IPR000333">
    <property type="entry name" value="TGFB_receptor"/>
</dbReference>
<evidence type="ECO:0000256" key="8">
    <source>
        <dbReference type="ARBA" id="ARBA00022692"/>
    </source>
</evidence>
<dbReference type="Proteomes" id="UP000265140">
    <property type="component" value="Chromosome 17"/>
</dbReference>
<evidence type="ECO:0000313" key="21">
    <source>
        <dbReference type="Ensembl" id="ENSELUP00000061098.1"/>
    </source>
</evidence>
<feature type="binding site" evidence="18">
    <location>
        <position position="212"/>
    </location>
    <ligand>
        <name>ATP</name>
        <dbReference type="ChEBI" id="CHEBI:30616"/>
    </ligand>
</feature>
<dbReference type="GO" id="GO:0005024">
    <property type="term" value="F:transforming growth factor beta receptor activity"/>
    <property type="evidence" value="ECO:0007669"/>
    <property type="project" value="TreeGrafter"/>
</dbReference>
<evidence type="ECO:0000256" key="12">
    <source>
        <dbReference type="ARBA" id="ARBA00022777"/>
    </source>
</evidence>
<dbReference type="AlphaFoldDB" id="A0A6Q2Y6E2"/>
<evidence type="ECO:0000313" key="22">
    <source>
        <dbReference type="Proteomes" id="UP000265140"/>
    </source>
</evidence>
<dbReference type="Pfam" id="PF07714">
    <property type="entry name" value="PK_Tyr_Ser-Thr"/>
    <property type="match status" value="1"/>
</dbReference>
<dbReference type="Gene3D" id="2.10.60.10">
    <property type="entry name" value="CD59"/>
    <property type="match status" value="1"/>
</dbReference>
<comment type="similarity">
    <text evidence="4">Belongs to the protein kinase superfamily. TKL Ser/Thr protein kinase family. TGFB receptor subfamily.</text>
</comment>
<keyword evidence="15" id="KW-1133">Transmembrane helix</keyword>
<feature type="domain" description="Protein kinase" evidence="20">
    <location>
        <begin position="185"/>
        <end position="487"/>
    </location>
</feature>
<dbReference type="InterPro" id="IPR011009">
    <property type="entry name" value="Kinase-like_dom_sf"/>
</dbReference>
<dbReference type="PROSITE" id="PS50011">
    <property type="entry name" value="PROTEIN_KINASE_DOM"/>
    <property type="match status" value="1"/>
</dbReference>
<evidence type="ECO:0000256" key="17">
    <source>
        <dbReference type="ARBA" id="ARBA00023170"/>
    </source>
</evidence>
<dbReference type="GO" id="GO:0005524">
    <property type="term" value="F:ATP binding"/>
    <property type="evidence" value="ECO:0007669"/>
    <property type="project" value="UniProtKB-UniRule"/>
</dbReference>
<evidence type="ECO:0000256" key="3">
    <source>
        <dbReference type="ARBA" id="ARBA00004479"/>
    </source>
</evidence>
<keyword evidence="22" id="KW-1185">Reference proteome</keyword>
<reference evidence="21" key="3">
    <citation type="submission" date="2025-08" db="UniProtKB">
        <authorList>
            <consortium name="Ensembl"/>
        </authorList>
    </citation>
    <scope>IDENTIFICATION</scope>
</reference>
<dbReference type="PROSITE" id="PS00107">
    <property type="entry name" value="PROTEIN_KINASE_ATP"/>
    <property type="match status" value="1"/>
</dbReference>
<keyword evidence="16" id="KW-0472">Membrane</keyword>
<evidence type="ECO:0000256" key="15">
    <source>
        <dbReference type="ARBA" id="ARBA00022989"/>
    </source>
</evidence>
<dbReference type="GO" id="GO:0030509">
    <property type="term" value="P:BMP signaling pathway"/>
    <property type="evidence" value="ECO:0007669"/>
    <property type="project" value="TreeGrafter"/>
</dbReference>
<keyword evidence="8" id="KW-0812">Transmembrane</keyword>
<dbReference type="InterPro" id="IPR001245">
    <property type="entry name" value="Ser-Thr/Tyr_kinase_cat_dom"/>
</dbReference>
<evidence type="ECO:0000259" key="20">
    <source>
        <dbReference type="PROSITE" id="PS50011"/>
    </source>
</evidence>
<evidence type="ECO:0000256" key="1">
    <source>
        <dbReference type="ARBA" id="ARBA00001936"/>
    </source>
</evidence>
<protein>
    <recommendedName>
        <fullName evidence="5">receptor protein serine/threonine kinase</fullName>
        <ecNumber evidence="5">2.7.11.30</ecNumber>
    </recommendedName>
</protein>
<keyword evidence="9" id="KW-0479">Metal-binding</keyword>
<organism evidence="21 22">
    <name type="scientific">Esox lucius</name>
    <name type="common">Northern pike</name>
    <dbReference type="NCBI Taxonomy" id="8010"/>
    <lineage>
        <taxon>Eukaryota</taxon>
        <taxon>Metazoa</taxon>
        <taxon>Chordata</taxon>
        <taxon>Craniata</taxon>
        <taxon>Vertebrata</taxon>
        <taxon>Euteleostomi</taxon>
        <taxon>Actinopterygii</taxon>
        <taxon>Neopterygii</taxon>
        <taxon>Teleostei</taxon>
        <taxon>Protacanthopterygii</taxon>
        <taxon>Esociformes</taxon>
        <taxon>Esocidae</taxon>
        <taxon>Esox</taxon>
    </lineage>
</organism>
<evidence type="ECO:0000256" key="4">
    <source>
        <dbReference type="ARBA" id="ARBA00009605"/>
    </source>
</evidence>
<feature type="chain" id="PRO_5028139685" description="receptor protein serine/threonine kinase" evidence="19">
    <location>
        <begin position="18"/>
        <end position="487"/>
    </location>
</feature>
<evidence type="ECO:0000256" key="19">
    <source>
        <dbReference type="SAM" id="SignalP"/>
    </source>
</evidence>
<dbReference type="Gene3D" id="3.30.200.20">
    <property type="entry name" value="Phosphorylase Kinase, domain 1"/>
    <property type="match status" value="1"/>
</dbReference>
<comment type="cofactor">
    <cofactor evidence="2">
        <name>Mg(2+)</name>
        <dbReference type="ChEBI" id="CHEBI:18420"/>
    </cofactor>
</comment>
<evidence type="ECO:0000256" key="5">
    <source>
        <dbReference type="ARBA" id="ARBA00012401"/>
    </source>
</evidence>
<keyword evidence="17" id="KW-0675">Receptor</keyword>
<dbReference type="PANTHER" id="PTHR23255:SF49">
    <property type="entry name" value="ANTI-MUELLERIAN HORMONE TYPE-2 RECEPTOR"/>
    <property type="match status" value="1"/>
</dbReference>
<dbReference type="InterPro" id="IPR000719">
    <property type="entry name" value="Prot_kinase_dom"/>
</dbReference>
<proteinExistence type="inferred from homology"/>
<dbReference type="InterPro" id="IPR017441">
    <property type="entry name" value="Protein_kinase_ATP_BS"/>
</dbReference>
<dbReference type="Bgee" id="ENSELUG00000010715">
    <property type="expression patterns" value="Expressed in testis and 1 other cell type or tissue"/>
</dbReference>
<keyword evidence="10 19" id="KW-0732">Signal</keyword>
<evidence type="ECO:0000256" key="14">
    <source>
        <dbReference type="ARBA" id="ARBA00022842"/>
    </source>
</evidence>